<name>A0A379MT66_9BACT</name>
<dbReference type="Proteomes" id="UP000255233">
    <property type="component" value="Unassembled WGS sequence"/>
</dbReference>
<evidence type="ECO:0000313" key="7">
    <source>
        <dbReference type="Proteomes" id="UP000255233"/>
    </source>
</evidence>
<feature type="domain" description="Cytochrome c" evidence="5">
    <location>
        <begin position="524"/>
        <end position="619"/>
    </location>
</feature>
<evidence type="ECO:0000256" key="1">
    <source>
        <dbReference type="ARBA" id="ARBA00022617"/>
    </source>
</evidence>
<dbReference type="Gene3D" id="2.130.10.10">
    <property type="entry name" value="YVTN repeat-like/Quinoprotein amine dehydrogenase"/>
    <property type="match status" value="1"/>
</dbReference>
<dbReference type="InterPro" id="IPR051200">
    <property type="entry name" value="Host-pathogen_enzymatic-act"/>
</dbReference>
<dbReference type="OrthoDB" id="9805202at2"/>
<keyword evidence="7" id="KW-1185">Reference proteome</keyword>
<dbReference type="PROSITE" id="PS51007">
    <property type="entry name" value="CYTC"/>
    <property type="match status" value="2"/>
</dbReference>
<dbReference type="InterPro" id="IPR015943">
    <property type="entry name" value="WD40/YVTN_repeat-like_dom_sf"/>
</dbReference>
<dbReference type="PANTHER" id="PTHR47197">
    <property type="entry name" value="PROTEIN NIRF"/>
    <property type="match status" value="1"/>
</dbReference>
<dbReference type="SUPFAM" id="SSF46626">
    <property type="entry name" value="Cytochrome c"/>
    <property type="match status" value="2"/>
</dbReference>
<accession>A0A379MT66</accession>
<evidence type="ECO:0000256" key="4">
    <source>
        <dbReference type="PROSITE-ProRule" id="PRU00433"/>
    </source>
</evidence>
<organism evidence="6 7">
    <name type="scientific">Rikenella microfusus</name>
    <dbReference type="NCBI Taxonomy" id="28139"/>
    <lineage>
        <taxon>Bacteria</taxon>
        <taxon>Pseudomonadati</taxon>
        <taxon>Bacteroidota</taxon>
        <taxon>Bacteroidia</taxon>
        <taxon>Bacteroidales</taxon>
        <taxon>Rikenellaceae</taxon>
        <taxon>Rikenella</taxon>
    </lineage>
</organism>
<dbReference type="SUPFAM" id="SSF51004">
    <property type="entry name" value="C-terminal (heme d1) domain of cytochrome cd1-nitrite reductase"/>
    <property type="match status" value="1"/>
</dbReference>
<feature type="domain" description="Cytochrome c" evidence="5">
    <location>
        <begin position="407"/>
        <end position="510"/>
    </location>
</feature>
<dbReference type="InterPro" id="IPR036909">
    <property type="entry name" value="Cyt_c-like_dom_sf"/>
</dbReference>
<dbReference type="InterPro" id="IPR011048">
    <property type="entry name" value="Haem_d1_sf"/>
</dbReference>
<evidence type="ECO:0000256" key="2">
    <source>
        <dbReference type="ARBA" id="ARBA00022723"/>
    </source>
</evidence>
<dbReference type="AlphaFoldDB" id="A0A379MT66"/>
<dbReference type="EMBL" id="UGVL01000001">
    <property type="protein sequence ID" value="SUE34924.1"/>
    <property type="molecule type" value="Genomic_DNA"/>
</dbReference>
<keyword evidence="3 4" id="KW-0408">Iron</keyword>
<protein>
    <submittedName>
        <fullName evidence="6">Predicted thiol oxidoreductase</fullName>
    </submittedName>
</protein>
<reference evidence="6 7" key="1">
    <citation type="submission" date="2018-06" db="EMBL/GenBank/DDBJ databases">
        <authorList>
            <consortium name="Pathogen Informatics"/>
            <person name="Doyle S."/>
        </authorList>
    </citation>
    <scope>NUCLEOTIDE SEQUENCE [LARGE SCALE GENOMIC DNA]</scope>
    <source>
        <strain evidence="6 7">NCTC11190</strain>
    </source>
</reference>
<dbReference type="GO" id="GO:0046872">
    <property type="term" value="F:metal ion binding"/>
    <property type="evidence" value="ECO:0007669"/>
    <property type="project" value="UniProtKB-KW"/>
</dbReference>
<keyword evidence="2 4" id="KW-0479">Metal-binding</keyword>
<keyword evidence="1 4" id="KW-0349">Heme</keyword>
<gene>
    <name evidence="6" type="ORF">NCTC11190_02162</name>
</gene>
<sequence length="619" mass="67367">MKSSILRSCLAGGIILTCGMGSGEMIPAAHAALAGTSQTAPAAAENAPLFTTDITVLSDGRIVTSNKGNKSVRIYAPDNLAAPVKEWIFEQTPTGVAAGTSGGSEKIYVTTFEKRGTLDVIDLTSGRVERSIPVGSGATSPLVSQDGTKVYVLNQFANTVAEVDPEGGVVLRTVQVLREPKGAVVSKDGKYLFVTNFLPAQRADLDYVAADVSVIDLGSFEKIKDIKLANGSNALRGIALSPDGKYVLISHNMGRFAVPTSQLQQGWMNTSALSVVDAEKLTFEGGIVLDEPEHGAAGIWDIKSVGDKVYVTHSGTHDLSVIDYPAMAAKLRSYTGTKEQLSYDLRFMYGIRERVKLTGNGPRKMAVSKDGKQLYIPTYFSDTLNVFDLSGNTVGAAVAQVENRKETDVQAGERIFNDAAYCFQNWQSCNGCHPGDARTDGMNWDLMNDGIGNPKNCKSLLYSHFTPPCMISGIRADAAIADRKGFTHIQFYNIPEEMALKVDAYVKSLKAVPSPYLVGGQLSEKAKQGKKVYEKLKCDECHNGEYYTDMQMHRIGEDIEFEKGWDTPTLREVWRTAPYLFDGRAATMKEVFEVHRHGIEDKKVSAKDIDALVEYVNSL</sequence>
<evidence type="ECO:0000256" key="3">
    <source>
        <dbReference type="ARBA" id="ARBA00023004"/>
    </source>
</evidence>
<dbReference type="InterPro" id="IPR009056">
    <property type="entry name" value="Cyt_c-like_dom"/>
</dbReference>
<proteinExistence type="predicted"/>
<dbReference type="PANTHER" id="PTHR47197:SF3">
    <property type="entry name" value="DIHYDRO-HEME D1 DEHYDROGENASE"/>
    <property type="match status" value="1"/>
</dbReference>
<evidence type="ECO:0000313" key="6">
    <source>
        <dbReference type="EMBL" id="SUE34924.1"/>
    </source>
</evidence>
<dbReference type="Gene3D" id="1.10.760.10">
    <property type="entry name" value="Cytochrome c-like domain"/>
    <property type="match status" value="2"/>
</dbReference>
<dbReference type="GO" id="GO:0020037">
    <property type="term" value="F:heme binding"/>
    <property type="evidence" value="ECO:0007669"/>
    <property type="project" value="InterPro"/>
</dbReference>
<dbReference type="GO" id="GO:0009055">
    <property type="term" value="F:electron transfer activity"/>
    <property type="evidence" value="ECO:0007669"/>
    <property type="project" value="InterPro"/>
</dbReference>
<evidence type="ECO:0000259" key="5">
    <source>
        <dbReference type="PROSITE" id="PS51007"/>
    </source>
</evidence>
<dbReference type="STRING" id="880526.GCA_000427365_01656"/>